<evidence type="ECO:0000313" key="6">
    <source>
        <dbReference type="Proteomes" id="UP000287746"/>
    </source>
</evidence>
<keyword evidence="3" id="KW-0067">ATP-binding</keyword>
<comment type="similarity">
    <text evidence="2">In the N-terminal section; belongs to the acetate CoA ligase alpha subunit family.</text>
</comment>
<accession>A0A430G7V9</accession>
<dbReference type="Pfam" id="PF13380">
    <property type="entry name" value="CoA_binding_2"/>
    <property type="match status" value="1"/>
</dbReference>
<dbReference type="SUPFAM" id="SSF52210">
    <property type="entry name" value="Succinyl-CoA synthetase domains"/>
    <property type="match status" value="2"/>
</dbReference>
<dbReference type="SMART" id="SM00881">
    <property type="entry name" value="CoA_binding"/>
    <property type="match status" value="1"/>
</dbReference>
<sequence length="730" mass="76369">MDVLVSARRLEAPPLQVKGNPIMATLLKPSSPEADNLTALFAPRSVAVIGASSDQRRFGGRPIQYLLEAGFEGPVYPVNPGRPDIQGLTAYPSILDVPGPVDCAILAISADATQQTIEDCIARGVKSAVLYGAGFSETGEEGRARQDRIVATAREAGMRLLGPNCMGLMNTHARFYGTFASALEEGVPAPGRIAVASQSGGYGGYLMKHLFRRGLGISQWVTTGNEADVDIGDALWWMAGQDESDVLLAYIEGLRDADKLIAALDRARRANKPVVMMKVGRTAEGSAAAASHTASLTGEDSIYDAVFDQYGVHRARTTDELLDIAYALSKGVLPKGPRVGVISISGGVGVQIADFVSDAGLKMGTVPSETQATLKALVPHCSPANPIDMTGLVTTNHDIMEKTLDAVFASKAFDATLIFLGIAGAAPSMARPLQQAIANAHARAPDQLVFVSVTTDAEMVREYDAKGLLAFEDPSRAIAALSALSKFHDTFAQPAREPLALPPATPLGVHGKLNEAQAKALLEQVGVPSPKEALASDAQHAVQLAAGIGFPVVVKVVSADILHKTEVGGVALGLASAEAVHDAVARMAESIPQHLPDAKIDGYLISEMVSGGVETIVGIHQDEAFGPVVTFGLGGTLVELIKDTVCALAPVSEAQARKMIESLKTAPLLTGWRGSPRHDIEALAKAISGLSILAVQHRDTLATIEVNPLVARPGQGGVVALDAVIETKAE</sequence>
<comment type="caution">
    <text evidence="5">The sequence shown here is derived from an EMBL/GenBank/DDBJ whole genome shotgun (WGS) entry which is preliminary data.</text>
</comment>
<dbReference type="EMBL" id="QQYZ01000002">
    <property type="protein sequence ID" value="RSY89516.1"/>
    <property type="molecule type" value="Genomic_DNA"/>
</dbReference>
<dbReference type="InterPro" id="IPR011761">
    <property type="entry name" value="ATP-grasp"/>
</dbReference>
<evidence type="ECO:0000256" key="3">
    <source>
        <dbReference type="PROSITE-ProRule" id="PRU00409"/>
    </source>
</evidence>
<dbReference type="InterPro" id="IPR003781">
    <property type="entry name" value="CoA-bd"/>
</dbReference>
<evidence type="ECO:0000313" key="5">
    <source>
        <dbReference type="EMBL" id="RSY89516.1"/>
    </source>
</evidence>
<dbReference type="Proteomes" id="UP000287746">
    <property type="component" value="Unassembled WGS sequence"/>
</dbReference>
<dbReference type="PANTHER" id="PTHR42793">
    <property type="entry name" value="COA BINDING DOMAIN CONTAINING PROTEIN"/>
    <property type="match status" value="1"/>
</dbReference>
<protein>
    <submittedName>
        <fullName evidence="5">CoA-binding protein</fullName>
    </submittedName>
</protein>
<dbReference type="InterPro" id="IPR013815">
    <property type="entry name" value="ATP_grasp_subdomain_1"/>
</dbReference>
<evidence type="ECO:0000256" key="2">
    <source>
        <dbReference type="ARBA" id="ARBA00060888"/>
    </source>
</evidence>
<dbReference type="FunFam" id="3.30.1490.20:FF:000020">
    <property type="entry name" value="Protein lysine acetyltransferase"/>
    <property type="match status" value="1"/>
</dbReference>
<gene>
    <name evidence="5" type="ORF">DAH66_02330</name>
</gene>
<keyword evidence="1" id="KW-0816">Tricarboxylic acid cycle</keyword>
<dbReference type="Pfam" id="PF13549">
    <property type="entry name" value="ATP-grasp_5"/>
    <property type="match status" value="1"/>
</dbReference>
<dbReference type="InterPro" id="IPR032875">
    <property type="entry name" value="Succ_CoA_lig_flav_dom"/>
</dbReference>
<dbReference type="Gene3D" id="3.30.1490.20">
    <property type="entry name" value="ATP-grasp fold, A domain"/>
    <property type="match status" value="1"/>
</dbReference>
<dbReference type="Gene3D" id="3.30.470.20">
    <property type="entry name" value="ATP-grasp fold, B domain"/>
    <property type="match status" value="1"/>
</dbReference>
<dbReference type="Gene3D" id="3.40.50.720">
    <property type="entry name" value="NAD(P)-binding Rossmann-like Domain"/>
    <property type="match status" value="1"/>
</dbReference>
<dbReference type="InterPro" id="IPR016102">
    <property type="entry name" value="Succinyl-CoA_synth-like"/>
</dbReference>
<keyword evidence="3" id="KW-0547">Nucleotide-binding</keyword>
<dbReference type="AlphaFoldDB" id="A0A430G7V9"/>
<name>A0A430G7V9_9SPHN</name>
<organism evidence="5 6">
    <name type="scientific">Sphingomonas koreensis</name>
    <dbReference type="NCBI Taxonomy" id="93064"/>
    <lineage>
        <taxon>Bacteria</taxon>
        <taxon>Pseudomonadati</taxon>
        <taxon>Pseudomonadota</taxon>
        <taxon>Alphaproteobacteria</taxon>
        <taxon>Sphingomonadales</taxon>
        <taxon>Sphingomonadaceae</taxon>
        <taxon>Sphingomonas</taxon>
    </lineage>
</organism>
<evidence type="ECO:0000256" key="1">
    <source>
        <dbReference type="ARBA" id="ARBA00022532"/>
    </source>
</evidence>
<proteinExistence type="inferred from homology"/>
<dbReference type="SUPFAM" id="SSF56059">
    <property type="entry name" value="Glutathione synthetase ATP-binding domain-like"/>
    <property type="match status" value="1"/>
</dbReference>
<dbReference type="GO" id="GO:0046872">
    <property type="term" value="F:metal ion binding"/>
    <property type="evidence" value="ECO:0007669"/>
    <property type="project" value="InterPro"/>
</dbReference>
<dbReference type="PROSITE" id="PS50975">
    <property type="entry name" value="ATP_GRASP"/>
    <property type="match status" value="1"/>
</dbReference>
<dbReference type="Pfam" id="PF13607">
    <property type="entry name" value="Succ_CoA_lig"/>
    <property type="match status" value="1"/>
</dbReference>
<dbReference type="InterPro" id="IPR036291">
    <property type="entry name" value="NAD(P)-bd_dom_sf"/>
</dbReference>
<feature type="domain" description="ATP-grasp" evidence="4">
    <location>
        <begin position="519"/>
        <end position="555"/>
    </location>
</feature>
<dbReference type="SUPFAM" id="SSF51735">
    <property type="entry name" value="NAD(P)-binding Rossmann-fold domains"/>
    <property type="match status" value="1"/>
</dbReference>
<reference evidence="5 6" key="1">
    <citation type="submission" date="2018-07" db="EMBL/GenBank/DDBJ databases">
        <title>Genomic and Epidemiologic Investigation of an Indolent Hospital Outbreak.</title>
        <authorList>
            <person name="Johnson R.C."/>
            <person name="Deming C."/>
            <person name="Conlan S."/>
            <person name="Zellmer C.J."/>
            <person name="Michelin A.V."/>
            <person name="Lee-Lin S."/>
            <person name="Thomas P.J."/>
            <person name="Park M."/>
            <person name="Weingarten R.A."/>
            <person name="Less J."/>
            <person name="Dekker J.P."/>
            <person name="Frank K.M."/>
            <person name="Musser K.A."/>
            <person name="Mcquiston J.R."/>
            <person name="Henderson D.K."/>
            <person name="Lau A.F."/>
            <person name="Palmore T.N."/>
            <person name="Segre J.A."/>
        </authorList>
    </citation>
    <scope>NUCLEOTIDE SEQUENCE [LARGE SCALE GENOMIC DNA]</scope>
    <source>
        <strain evidence="5 6">SK-CDC1_0717</strain>
    </source>
</reference>
<dbReference type="PANTHER" id="PTHR42793:SF4">
    <property type="entry name" value="BLL6376 PROTEIN"/>
    <property type="match status" value="1"/>
</dbReference>
<evidence type="ECO:0000259" key="4">
    <source>
        <dbReference type="PROSITE" id="PS50975"/>
    </source>
</evidence>
<dbReference type="GO" id="GO:0006099">
    <property type="term" value="P:tricarboxylic acid cycle"/>
    <property type="evidence" value="ECO:0007669"/>
    <property type="project" value="UniProtKB-KW"/>
</dbReference>
<dbReference type="Gene3D" id="3.40.50.261">
    <property type="entry name" value="Succinyl-CoA synthetase domains"/>
    <property type="match status" value="2"/>
</dbReference>
<dbReference type="GO" id="GO:0005524">
    <property type="term" value="F:ATP binding"/>
    <property type="evidence" value="ECO:0007669"/>
    <property type="project" value="UniProtKB-UniRule"/>
</dbReference>